<evidence type="ECO:0000256" key="1">
    <source>
        <dbReference type="ARBA" id="ARBA00004123"/>
    </source>
</evidence>
<dbReference type="InterPro" id="IPR024599">
    <property type="entry name" value="RB_N"/>
</dbReference>
<evidence type="ECO:0000256" key="7">
    <source>
        <dbReference type="ARBA" id="ARBA00023163"/>
    </source>
</evidence>
<reference evidence="15 16" key="1">
    <citation type="journal article" date="2017" name="Nat. Ecol. Evol.">
        <title>Scallop genome provides insights into evolution of bilaterian karyotype and development.</title>
        <authorList>
            <person name="Wang S."/>
            <person name="Zhang J."/>
            <person name="Jiao W."/>
            <person name="Li J."/>
            <person name="Xun X."/>
            <person name="Sun Y."/>
            <person name="Guo X."/>
            <person name="Huan P."/>
            <person name="Dong B."/>
            <person name="Zhang L."/>
            <person name="Hu X."/>
            <person name="Sun X."/>
            <person name="Wang J."/>
            <person name="Zhao C."/>
            <person name="Wang Y."/>
            <person name="Wang D."/>
            <person name="Huang X."/>
            <person name="Wang R."/>
            <person name="Lv J."/>
            <person name="Li Y."/>
            <person name="Zhang Z."/>
            <person name="Liu B."/>
            <person name="Lu W."/>
            <person name="Hui Y."/>
            <person name="Liang J."/>
            <person name="Zhou Z."/>
            <person name="Hou R."/>
            <person name="Li X."/>
            <person name="Liu Y."/>
            <person name="Li H."/>
            <person name="Ning X."/>
            <person name="Lin Y."/>
            <person name="Zhao L."/>
            <person name="Xing Q."/>
            <person name="Dou J."/>
            <person name="Li Y."/>
            <person name="Mao J."/>
            <person name="Guo H."/>
            <person name="Dou H."/>
            <person name="Li T."/>
            <person name="Mu C."/>
            <person name="Jiang W."/>
            <person name="Fu Q."/>
            <person name="Fu X."/>
            <person name="Miao Y."/>
            <person name="Liu J."/>
            <person name="Yu Q."/>
            <person name="Li R."/>
            <person name="Liao H."/>
            <person name="Li X."/>
            <person name="Kong Y."/>
            <person name="Jiang Z."/>
            <person name="Chourrout D."/>
            <person name="Li R."/>
            <person name="Bao Z."/>
        </authorList>
    </citation>
    <scope>NUCLEOTIDE SEQUENCE [LARGE SCALE GENOMIC DNA]</scope>
    <source>
        <strain evidence="15 16">PY_sf001</strain>
    </source>
</reference>
<dbReference type="AlphaFoldDB" id="A0A210QUG1"/>
<dbReference type="GO" id="GO:0035189">
    <property type="term" value="C:Rb-E2F complex"/>
    <property type="evidence" value="ECO:0007669"/>
    <property type="project" value="TreeGrafter"/>
</dbReference>
<dbReference type="Gene3D" id="1.10.472.140">
    <property type="match status" value="1"/>
</dbReference>
<feature type="domain" description="Retinoblastoma-associated protein N-terminal" evidence="12">
    <location>
        <begin position="108"/>
        <end position="235"/>
    </location>
</feature>
<keyword evidence="16" id="KW-1185">Reference proteome</keyword>
<dbReference type="Gene3D" id="1.10.472.10">
    <property type="entry name" value="Cyclin-like"/>
    <property type="match status" value="2"/>
</dbReference>
<dbReference type="OrthoDB" id="844594at2759"/>
<feature type="compositionally biased region" description="Polar residues" evidence="10">
    <location>
        <begin position="605"/>
        <end position="615"/>
    </location>
</feature>
<dbReference type="CDD" id="cd20599">
    <property type="entry name" value="CYCLIN_RB"/>
    <property type="match status" value="1"/>
</dbReference>
<keyword evidence="3" id="KW-0678">Repressor</keyword>
<evidence type="ECO:0000256" key="5">
    <source>
        <dbReference type="ARBA" id="ARBA00022853"/>
    </source>
</evidence>
<evidence type="ECO:0000256" key="8">
    <source>
        <dbReference type="ARBA" id="ARBA00023242"/>
    </source>
</evidence>
<keyword evidence="7" id="KW-0804">Transcription</keyword>
<evidence type="ECO:0000259" key="11">
    <source>
        <dbReference type="SMART" id="SM00385"/>
    </source>
</evidence>
<evidence type="ECO:0000256" key="3">
    <source>
        <dbReference type="ARBA" id="ARBA00022491"/>
    </source>
</evidence>
<dbReference type="SMART" id="SM00385">
    <property type="entry name" value="CYCLIN"/>
    <property type="match status" value="1"/>
</dbReference>
<proteinExistence type="inferred from homology"/>
<dbReference type="InterPro" id="IPR013763">
    <property type="entry name" value="Cyclin-like_dom"/>
</dbReference>
<dbReference type="GO" id="GO:0006357">
    <property type="term" value="P:regulation of transcription by RNA polymerase II"/>
    <property type="evidence" value="ECO:0007669"/>
    <property type="project" value="InterPro"/>
</dbReference>
<evidence type="ECO:0000259" key="14">
    <source>
        <dbReference type="SMART" id="SM01369"/>
    </source>
</evidence>
<dbReference type="Pfam" id="PF08934">
    <property type="entry name" value="Rb_C"/>
    <property type="match status" value="1"/>
</dbReference>
<dbReference type="SMART" id="SM01369">
    <property type="entry name" value="Rb_C"/>
    <property type="match status" value="1"/>
</dbReference>
<dbReference type="InterPro" id="IPR036915">
    <property type="entry name" value="Cyclin-like_sf"/>
</dbReference>
<feature type="region of interest" description="Disordered" evidence="10">
    <location>
        <begin position="882"/>
        <end position="904"/>
    </location>
</feature>
<organism evidence="15 16">
    <name type="scientific">Mizuhopecten yessoensis</name>
    <name type="common">Japanese scallop</name>
    <name type="synonym">Patinopecten yessoensis</name>
    <dbReference type="NCBI Taxonomy" id="6573"/>
    <lineage>
        <taxon>Eukaryota</taxon>
        <taxon>Metazoa</taxon>
        <taxon>Spiralia</taxon>
        <taxon>Lophotrochozoa</taxon>
        <taxon>Mollusca</taxon>
        <taxon>Bivalvia</taxon>
        <taxon>Autobranchia</taxon>
        <taxon>Pteriomorphia</taxon>
        <taxon>Pectinida</taxon>
        <taxon>Pectinoidea</taxon>
        <taxon>Pectinidae</taxon>
        <taxon>Mizuhopecten</taxon>
    </lineage>
</organism>
<evidence type="ECO:0000313" key="16">
    <source>
        <dbReference type="Proteomes" id="UP000242188"/>
    </source>
</evidence>
<dbReference type="InterPro" id="IPR028309">
    <property type="entry name" value="RB_fam"/>
</dbReference>
<feature type="domain" description="Cyclin-like" evidence="11">
    <location>
        <begin position="640"/>
        <end position="726"/>
    </location>
</feature>
<feature type="region of interest" description="Disordered" evidence="10">
    <location>
        <begin position="604"/>
        <end position="624"/>
    </location>
</feature>
<dbReference type="CDD" id="cd00043">
    <property type="entry name" value="CYCLIN_SF"/>
    <property type="match status" value="1"/>
</dbReference>
<keyword evidence="6" id="KW-0805">Transcription regulation</keyword>
<evidence type="ECO:0000259" key="12">
    <source>
        <dbReference type="SMART" id="SM01367"/>
    </source>
</evidence>
<keyword evidence="5" id="KW-0156">Chromatin regulator</keyword>
<dbReference type="InterPro" id="IPR015030">
    <property type="entry name" value="RB_C"/>
</dbReference>
<dbReference type="SMART" id="SM01368">
    <property type="entry name" value="RB_A"/>
    <property type="match status" value="1"/>
</dbReference>
<protein>
    <submittedName>
        <fullName evidence="15">Retinoblastoma-associated protein</fullName>
    </submittedName>
</protein>
<dbReference type="Pfam" id="PF11934">
    <property type="entry name" value="DUF3452"/>
    <property type="match status" value="1"/>
</dbReference>
<evidence type="ECO:0000259" key="13">
    <source>
        <dbReference type="SMART" id="SM01368"/>
    </source>
</evidence>
<evidence type="ECO:0000256" key="10">
    <source>
        <dbReference type="SAM" id="MobiDB-lite"/>
    </source>
</evidence>
<evidence type="ECO:0000256" key="9">
    <source>
        <dbReference type="ARBA" id="ARBA00023306"/>
    </source>
</evidence>
<evidence type="ECO:0000256" key="2">
    <source>
        <dbReference type="ARBA" id="ARBA00009475"/>
    </source>
</evidence>
<dbReference type="SMART" id="SM01367">
    <property type="entry name" value="DUF3452"/>
    <property type="match status" value="1"/>
</dbReference>
<dbReference type="PANTHER" id="PTHR13742:SF36">
    <property type="entry name" value="RETINOBLASTOMA-ASSOCIATED PROTEIN"/>
    <property type="match status" value="1"/>
</dbReference>
<dbReference type="GO" id="GO:2000134">
    <property type="term" value="P:negative regulation of G1/S transition of mitotic cell cycle"/>
    <property type="evidence" value="ECO:0007669"/>
    <property type="project" value="TreeGrafter"/>
</dbReference>
<dbReference type="Pfam" id="PF01858">
    <property type="entry name" value="RB_A"/>
    <property type="match status" value="1"/>
</dbReference>
<feature type="domain" description="Retinoblastoma-associated protein A-box" evidence="13">
    <location>
        <begin position="356"/>
        <end position="561"/>
    </location>
</feature>
<comment type="caution">
    <text evidence="15">The sequence shown here is derived from an EMBL/GenBank/DDBJ whole genome shotgun (WGS) entry which is preliminary data.</text>
</comment>
<sequence length="904" mass="102999">MDADMALGTNGHCDEMKQSIIPVSNGVPDDMDTDTEMVDSDLEWMCNELKILDDVQKRAYSMLNLLKSQEEILKIPKMEMLACAIYIAVVDARMPYGPFDPQLQCGYLGQPAVTVTDILVKTQVSVQTLFRIMHQIRDVISLSEAVKYHLKFLEKKYCIVSALSHRFHRLWNNVFHEDQKEDSTAIPIPVREGVEARKRLCWTLFIHAKSALLTDEQIVDAFFIFVCCLEYVLRNVPAFQLNPPFNAVVMNCIDHSKVHGASNNMLQKLTEELKLCYEEVQAVQVNRTEPFIQSLPHTDGELDLKKLTESYEKLYLQEGDIDELRFLDNDPHLVTLEQTGEKSSPSKENHAEPPMTPIRAALNTVQQLKNILSSAQDEPSANLQEFYKKCSGQNPAKDIADRVVQMNDVFIKRFVNLTNPNQRTVAEQRFTLAKSLYYRVLEAMLQTEKERLSKTDFSILLNIETLHKSLIACSVEIVLMTYDVSWNPVIKAIGAGDSKFAFPWILEVFEIHPYDFYKVLESFIRAEPILTKEIVKHLQSIAIQILESLAWEEGSPLFDLLYDSIPASPPDGAGHEITPSSADLYLSPMRPPLRTRGVSPAGTVLRTTPLTQQGNPDKPPPRRSQSLQFFLNKVSRLGFHRLQQLCNLLSVTRDLQHKIWTCFEYCITRKPDLLKNRHLDQIMLCSLYGICKVMEQEIKFKSIVQTYKDLPHSEQHVYKCALIEGDKSDSIIGFYNKVFMHNMKTFILQFVSRQAVPQLSPAVGSSPLNSPIYVVPNRRGFYVSPLRDSPFKPPPSPSQMTPRSRQLYNFGERIGSSEKLQRINETMVRARSGSVTPRSQKRLMFDQMDEPDAQSMANALPDDCAVIKKKKVSIKGAQIATLKQEPKFTREHKKLQNPDSGAPR</sequence>
<dbReference type="Proteomes" id="UP000242188">
    <property type="component" value="Unassembled WGS sequence"/>
</dbReference>
<keyword evidence="4" id="KW-0597">Phosphoprotein</keyword>
<evidence type="ECO:0000256" key="6">
    <source>
        <dbReference type="ARBA" id="ARBA00023015"/>
    </source>
</evidence>
<dbReference type="GO" id="GO:0000785">
    <property type="term" value="C:chromatin"/>
    <property type="evidence" value="ECO:0007669"/>
    <property type="project" value="TreeGrafter"/>
</dbReference>
<accession>A0A210QUG1</accession>
<dbReference type="GO" id="GO:0031175">
    <property type="term" value="P:neuron projection development"/>
    <property type="evidence" value="ECO:0007669"/>
    <property type="project" value="TreeGrafter"/>
</dbReference>
<dbReference type="GO" id="GO:0006325">
    <property type="term" value="P:chromatin organization"/>
    <property type="evidence" value="ECO:0007669"/>
    <property type="project" value="UniProtKB-KW"/>
</dbReference>
<name>A0A210QUG1_MIZYE</name>
<dbReference type="GO" id="GO:0000977">
    <property type="term" value="F:RNA polymerase II transcription regulatory region sequence-specific DNA binding"/>
    <property type="evidence" value="ECO:0007669"/>
    <property type="project" value="TreeGrafter"/>
</dbReference>
<comment type="similarity">
    <text evidence="2">Belongs to the retinoblastoma protein (RB) family.</text>
</comment>
<dbReference type="SUPFAM" id="SSF47954">
    <property type="entry name" value="Cyclin-like"/>
    <property type="match status" value="2"/>
</dbReference>
<keyword evidence="8" id="KW-0539">Nucleus</keyword>
<gene>
    <name evidence="15" type="ORF">KP79_PYT20189</name>
</gene>
<dbReference type="InterPro" id="IPR002720">
    <property type="entry name" value="RB_A"/>
</dbReference>
<dbReference type="EMBL" id="NEDP02001821">
    <property type="protein sequence ID" value="OWF52346.1"/>
    <property type="molecule type" value="Genomic_DNA"/>
</dbReference>
<dbReference type="STRING" id="6573.A0A210QUG1"/>
<dbReference type="GO" id="GO:0048667">
    <property type="term" value="P:cell morphogenesis involved in neuron differentiation"/>
    <property type="evidence" value="ECO:0007669"/>
    <property type="project" value="TreeGrafter"/>
</dbReference>
<evidence type="ECO:0000313" key="15">
    <source>
        <dbReference type="EMBL" id="OWF52346.1"/>
    </source>
</evidence>
<dbReference type="InterPro" id="IPR002719">
    <property type="entry name" value="RB_B"/>
</dbReference>
<keyword evidence="9" id="KW-0131">Cell cycle</keyword>
<evidence type="ECO:0000256" key="4">
    <source>
        <dbReference type="ARBA" id="ARBA00022553"/>
    </source>
</evidence>
<dbReference type="Pfam" id="PF01857">
    <property type="entry name" value="RB_B"/>
    <property type="match status" value="1"/>
</dbReference>
<dbReference type="PANTHER" id="PTHR13742">
    <property type="entry name" value="RETINOBLASTOMA-ASSOCIATED PROTEIN RB -RELATED"/>
    <property type="match status" value="1"/>
</dbReference>
<feature type="domain" description="Retinoblastoma-associated protein C-terminal" evidence="14">
    <location>
        <begin position="747"/>
        <end position="893"/>
    </location>
</feature>
<comment type="subcellular location">
    <subcellularLocation>
        <location evidence="1">Nucleus</location>
    </subcellularLocation>
</comment>